<dbReference type="Gene3D" id="1.10.510.10">
    <property type="entry name" value="Transferase(Phosphotransferase) domain 1"/>
    <property type="match status" value="1"/>
</dbReference>
<dbReference type="OrthoDB" id="1732493at2759"/>
<comment type="similarity">
    <text evidence="1">Belongs to the protein kinase superfamily. CMGC Ser/Thr protein kinase family. CDC2/CDKX subfamily.</text>
</comment>
<gene>
    <name evidence="10" type="primary">LOC108510004</name>
</gene>
<name>A0A6J0JAH6_9PASS</name>
<evidence type="ECO:0000256" key="3">
    <source>
        <dbReference type="ARBA" id="ARBA00022679"/>
    </source>
</evidence>
<evidence type="ECO:0000256" key="7">
    <source>
        <dbReference type="SAM" id="MobiDB-lite"/>
    </source>
</evidence>
<keyword evidence="6" id="KW-0067">ATP-binding</keyword>
<dbReference type="Proteomes" id="UP000504624">
    <property type="component" value="Unplaced"/>
</dbReference>
<dbReference type="SUPFAM" id="SSF56112">
    <property type="entry name" value="Protein kinase-like (PK-like)"/>
    <property type="match status" value="1"/>
</dbReference>
<keyword evidence="5" id="KW-0418">Kinase</keyword>
<dbReference type="GeneID" id="108510004"/>
<dbReference type="PANTHER" id="PTHR24056:SF174">
    <property type="entry name" value="CYCLIN-DEPENDENT KINASE 16"/>
    <property type="match status" value="1"/>
</dbReference>
<dbReference type="AlphaFoldDB" id="A0A6J0JAH6"/>
<dbReference type="PROSITE" id="PS00108">
    <property type="entry name" value="PROTEIN_KINASE_ST"/>
    <property type="match status" value="1"/>
</dbReference>
<dbReference type="GO" id="GO:0006887">
    <property type="term" value="P:exocytosis"/>
    <property type="evidence" value="ECO:0007669"/>
    <property type="project" value="TreeGrafter"/>
</dbReference>
<evidence type="ECO:0000256" key="6">
    <source>
        <dbReference type="ARBA" id="ARBA00022840"/>
    </source>
</evidence>
<feature type="region of interest" description="Disordered" evidence="7">
    <location>
        <begin position="1"/>
        <end position="77"/>
    </location>
</feature>
<dbReference type="GO" id="GO:0005634">
    <property type="term" value="C:nucleus"/>
    <property type="evidence" value="ECO:0007669"/>
    <property type="project" value="TreeGrafter"/>
</dbReference>
<keyword evidence="9" id="KW-1185">Reference proteome</keyword>
<dbReference type="Pfam" id="PF00069">
    <property type="entry name" value="Pkinase"/>
    <property type="match status" value="1"/>
</dbReference>
<protein>
    <submittedName>
        <fullName evidence="10">Cyclin-dependent kinase 16-like</fullName>
    </submittedName>
</protein>
<evidence type="ECO:0000313" key="9">
    <source>
        <dbReference type="Proteomes" id="UP000504624"/>
    </source>
</evidence>
<dbReference type="SMART" id="SM00220">
    <property type="entry name" value="S_TKc"/>
    <property type="match status" value="1"/>
</dbReference>
<feature type="compositionally biased region" description="Basic and acidic residues" evidence="7">
    <location>
        <begin position="19"/>
        <end position="47"/>
    </location>
</feature>
<dbReference type="PROSITE" id="PS50011">
    <property type="entry name" value="PROTEIN_KINASE_DOM"/>
    <property type="match status" value="1"/>
</dbReference>
<keyword evidence="3" id="KW-0808">Transferase</keyword>
<dbReference type="PANTHER" id="PTHR24056">
    <property type="entry name" value="CELL DIVISION PROTEIN KINASE"/>
    <property type="match status" value="1"/>
</dbReference>
<reference evidence="10" key="1">
    <citation type="submission" date="2025-08" db="UniProtKB">
        <authorList>
            <consortium name="RefSeq"/>
        </authorList>
    </citation>
    <scope>IDENTIFICATION</scope>
</reference>
<evidence type="ECO:0000259" key="8">
    <source>
        <dbReference type="PROSITE" id="PS50011"/>
    </source>
</evidence>
<keyword evidence="2" id="KW-0723">Serine/threonine-protein kinase</keyword>
<evidence type="ECO:0000256" key="5">
    <source>
        <dbReference type="ARBA" id="ARBA00022777"/>
    </source>
</evidence>
<dbReference type="GO" id="GO:0008021">
    <property type="term" value="C:synaptic vesicle"/>
    <property type="evidence" value="ECO:0007669"/>
    <property type="project" value="TreeGrafter"/>
</dbReference>
<dbReference type="FunFam" id="1.10.510.10:FF:000611">
    <property type="entry name" value="CMGC family protein kinase"/>
    <property type="match status" value="1"/>
</dbReference>
<keyword evidence="4" id="KW-0547">Nucleotide-binding</keyword>
<feature type="domain" description="Protein kinase" evidence="8">
    <location>
        <begin position="1"/>
        <end position="314"/>
    </location>
</feature>
<dbReference type="RefSeq" id="XP_017695129.1">
    <property type="nucleotide sequence ID" value="XM_017839640.1"/>
</dbReference>
<proteinExistence type="inferred from homology"/>
<evidence type="ECO:0000256" key="1">
    <source>
        <dbReference type="ARBA" id="ARBA00006485"/>
    </source>
</evidence>
<evidence type="ECO:0000256" key="2">
    <source>
        <dbReference type="ARBA" id="ARBA00022527"/>
    </source>
</evidence>
<dbReference type="InterPro" id="IPR011009">
    <property type="entry name" value="Kinase-like_dom_sf"/>
</dbReference>
<dbReference type="InterPro" id="IPR050108">
    <property type="entry name" value="CDK"/>
</dbReference>
<dbReference type="GO" id="GO:0005524">
    <property type="term" value="F:ATP binding"/>
    <property type="evidence" value="ECO:0007669"/>
    <property type="project" value="UniProtKB-KW"/>
</dbReference>
<dbReference type="GO" id="GO:0004693">
    <property type="term" value="F:cyclin-dependent protein serine/threonine kinase activity"/>
    <property type="evidence" value="ECO:0007669"/>
    <property type="project" value="TreeGrafter"/>
</dbReference>
<organism evidence="9 10">
    <name type="scientific">Lepidothrix coronata</name>
    <name type="common">blue-crowned manakin</name>
    <dbReference type="NCBI Taxonomy" id="321398"/>
    <lineage>
        <taxon>Eukaryota</taxon>
        <taxon>Metazoa</taxon>
        <taxon>Chordata</taxon>
        <taxon>Craniata</taxon>
        <taxon>Vertebrata</taxon>
        <taxon>Euteleostomi</taxon>
        <taxon>Archelosauria</taxon>
        <taxon>Archosauria</taxon>
        <taxon>Dinosauria</taxon>
        <taxon>Saurischia</taxon>
        <taxon>Theropoda</taxon>
        <taxon>Coelurosauria</taxon>
        <taxon>Aves</taxon>
        <taxon>Neognathae</taxon>
        <taxon>Neoaves</taxon>
        <taxon>Telluraves</taxon>
        <taxon>Australaves</taxon>
        <taxon>Passeriformes</taxon>
        <taxon>Pipridae</taxon>
        <taxon>Lepidothrix</taxon>
    </lineage>
</organism>
<evidence type="ECO:0000313" key="10">
    <source>
        <dbReference type="RefSeq" id="XP_017695129.1"/>
    </source>
</evidence>
<dbReference type="InterPro" id="IPR000719">
    <property type="entry name" value="Prot_kinase_dom"/>
</dbReference>
<accession>A0A6J0JAH6</accession>
<dbReference type="InterPro" id="IPR008271">
    <property type="entry name" value="Ser/Thr_kinase_AS"/>
</dbReference>
<sequence>MDRMKKIKRQLSMTLRGGRAPEKGLGDPRDGHGSDSEAGGEEGRMGSDGESDPPSGTSSEEVASPVRLRQHPRPSACEVGLGGLEALGGLGALESTGGIGSTGEHCGALGNSRGTGDTGGTTRDWEAVHSVRLFLFQLLRGLAFCHRHKVLHRDLKPQNLLLSRRGDLKLADFGLARAKSIPTKTYSSEVVTLWYRPPDILLGSTEYSTQIDMWGVGCIFSEMVTGRPLFPGATVEEQLHFIFRLLGTPTEETWPGIGANAEFRAHKYPLYPPEGLRHHAPRLDHDGADLLGQLLQFEGRRRLPAAEAMAHPFFGCLGPRVSALPDTTSIFALKEIQLQKEPGLRAAPLPPPGSSAFRVLDTEF</sequence>
<dbReference type="GO" id="GO:0031175">
    <property type="term" value="P:neuron projection development"/>
    <property type="evidence" value="ECO:0007669"/>
    <property type="project" value="TreeGrafter"/>
</dbReference>
<evidence type="ECO:0000256" key="4">
    <source>
        <dbReference type="ARBA" id="ARBA00022741"/>
    </source>
</evidence>